<name>A0A6J4HXR9_9ACTN</name>
<dbReference type="SUPFAM" id="SSF56300">
    <property type="entry name" value="Metallo-dependent phosphatases"/>
    <property type="match status" value="1"/>
</dbReference>
<evidence type="ECO:0008006" key="2">
    <source>
        <dbReference type="Google" id="ProtNLM"/>
    </source>
</evidence>
<reference evidence="1" key="1">
    <citation type="submission" date="2020-02" db="EMBL/GenBank/DDBJ databases">
        <authorList>
            <person name="Meier V. D."/>
        </authorList>
    </citation>
    <scope>NUCLEOTIDE SEQUENCE</scope>
    <source>
        <strain evidence="1">AVDCRST_MAG20</strain>
    </source>
</reference>
<evidence type="ECO:0000313" key="1">
    <source>
        <dbReference type="EMBL" id="CAA9237027.1"/>
    </source>
</evidence>
<sequence>MPRRTAIIGLALAGAIGLSGCGPVQFDVAFFGDVPYSSSAITKYDSMISDINRSGVAFSSHVGDIGPGISATCTNETVDRETRRFDTLAQPLVYTPGDNEWTDCGTGAVQLSRLSYLRQQVFRNTGTESRGQTRMALESQASRGYPENTRWRRGPVTFATLHIVGSNDNVSAAEHGPRRQATIDWLRETFAQARDRGDKGVVLIAQRDPNLTTTVSSAYRSMNEAVRDEVSGFFGQVLFVSGDAHSYTQVNSVAGLSNFRWVRVEGDSLVSYVRTRIDTSTSSLFSISQPKRF</sequence>
<dbReference type="EMBL" id="CADCSY010000066">
    <property type="protein sequence ID" value="CAA9237027.1"/>
    <property type="molecule type" value="Genomic_DNA"/>
</dbReference>
<organism evidence="1">
    <name type="scientific">uncultured Acidimicrobiales bacterium</name>
    <dbReference type="NCBI Taxonomy" id="310071"/>
    <lineage>
        <taxon>Bacteria</taxon>
        <taxon>Bacillati</taxon>
        <taxon>Actinomycetota</taxon>
        <taxon>Acidimicrobiia</taxon>
        <taxon>Acidimicrobiales</taxon>
        <taxon>environmental samples</taxon>
    </lineage>
</organism>
<dbReference type="InterPro" id="IPR029052">
    <property type="entry name" value="Metallo-depent_PP-like"/>
</dbReference>
<dbReference type="PROSITE" id="PS51257">
    <property type="entry name" value="PROKAR_LIPOPROTEIN"/>
    <property type="match status" value="1"/>
</dbReference>
<gene>
    <name evidence="1" type="ORF">AVDCRST_MAG20-1530</name>
</gene>
<protein>
    <recommendedName>
        <fullName evidence="2">Calcineurin-like phosphoesterase domain-containing protein</fullName>
    </recommendedName>
</protein>
<dbReference type="AlphaFoldDB" id="A0A6J4HXR9"/>
<proteinExistence type="predicted"/>
<accession>A0A6J4HXR9</accession>